<comment type="caution">
    <text evidence="2">The sequence shown here is derived from an EMBL/GenBank/DDBJ whole genome shotgun (WGS) entry which is preliminary data.</text>
</comment>
<evidence type="ECO:0000313" key="2">
    <source>
        <dbReference type="EMBL" id="KAJ5358326.1"/>
    </source>
</evidence>
<protein>
    <submittedName>
        <fullName evidence="2">Uncharacterized protein</fullName>
    </submittedName>
</protein>
<proteinExistence type="predicted"/>
<organism evidence="2 3">
    <name type="scientific">Penicillium cataractarum</name>
    <dbReference type="NCBI Taxonomy" id="2100454"/>
    <lineage>
        <taxon>Eukaryota</taxon>
        <taxon>Fungi</taxon>
        <taxon>Dikarya</taxon>
        <taxon>Ascomycota</taxon>
        <taxon>Pezizomycotina</taxon>
        <taxon>Eurotiomycetes</taxon>
        <taxon>Eurotiomycetidae</taxon>
        <taxon>Eurotiales</taxon>
        <taxon>Aspergillaceae</taxon>
        <taxon>Penicillium</taxon>
    </lineage>
</organism>
<accession>A0A9W9RDY8</accession>
<reference evidence="2" key="1">
    <citation type="submission" date="2022-11" db="EMBL/GenBank/DDBJ databases">
        <authorList>
            <person name="Petersen C."/>
        </authorList>
    </citation>
    <scope>NUCLEOTIDE SEQUENCE</scope>
    <source>
        <strain evidence="2">IBT 29864</strain>
    </source>
</reference>
<evidence type="ECO:0000256" key="1">
    <source>
        <dbReference type="SAM" id="Coils"/>
    </source>
</evidence>
<sequence>MASPSDTIIITDDEELLSLELGSSRPRRAPRRDYSYRELENMIVEAVDVTETTLSRKRKRTETKEPSALDNAFEELRKAVSHKMQRLQEKNRKLRDELRQEREISLGGHSVWVYVLRVML</sequence>
<dbReference type="EMBL" id="JAPZBS010000009">
    <property type="protein sequence ID" value="KAJ5358326.1"/>
    <property type="molecule type" value="Genomic_DNA"/>
</dbReference>
<evidence type="ECO:0000313" key="3">
    <source>
        <dbReference type="Proteomes" id="UP001147782"/>
    </source>
</evidence>
<name>A0A9W9RDY8_9EURO</name>
<gene>
    <name evidence="2" type="ORF">N7496_010739</name>
</gene>
<keyword evidence="3" id="KW-1185">Reference proteome</keyword>
<dbReference type="AlphaFoldDB" id="A0A9W9RDY8"/>
<dbReference type="Proteomes" id="UP001147782">
    <property type="component" value="Unassembled WGS sequence"/>
</dbReference>
<dbReference type="GeneID" id="81442831"/>
<dbReference type="OrthoDB" id="4361836at2759"/>
<dbReference type="RefSeq" id="XP_056549612.1">
    <property type="nucleotide sequence ID" value="XM_056703652.1"/>
</dbReference>
<keyword evidence="1" id="KW-0175">Coiled coil</keyword>
<feature type="coiled-coil region" evidence="1">
    <location>
        <begin position="73"/>
        <end position="104"/>
    </location>
</feature>
<reference evidence="2" key="2">
    <citation type="journal article" date="2023" name="IMA Fungus">
        <title>Comparative genomic study of the Penicillium genus elucidates a diverse pangenome and 15 lateral gene transfer events.</title>
        <authorList>
            <person name="Petersen C."/>
            <person name="Sorensen T."/>
            <person name="Nielsen M.R."/>
            <person name="Sondergaard T.E."/>
            <person name="Sorensen J.L."/>
            <person name="Fitzpatrick D.A."/>
            <person name="Frisvad J.C."/>
            <person name="Nielsen K.L."/>
        </authorList>
    </citation>
    <scope>NUCLEOTIDE SEQUENCE</scope>
    <source>
        <strain evidence="2">IBT 29864</strain>
    </source>
</reference>